<dbReference type="PROSITE" id="PS50158">
    <property type="entry name" value="ZF_CCHC"/>
    <property type="match status" value="1"/>
</dbReference>
<dbReference type="InterPro" id="IPR001878">
    <property type="entry name" value="Znf_CCHC"/>
</dbReference>
<gene>
    <name evidence="7" type="ORF">BYL167_LOCUS41145</name>
    <name evidence="4" type="ORF">CJN711_LOCUS38520</name>
    <name evidence="5" type="ORF">GIL414_LOCUS3160</name>
    <name evidence="3" type="ORF">KQP761_LOCUS1736</name>
    <name evidence="6" type="ORF">SMN809_LOCUS39464</name>
</gene>
<evidence type="ECO:0000259" key="2">
    <source>
        <dbReference type="PROSITE" id="PS50158"/>
    </source>
</evidence>
<feature type="domain" description="CCHC-type" evidence="2">
    <location>
        <begin position="279"/>
        <end position="294"/>
    </location>
</feature>
<evidence type="ECO:0000313" key="3">
    <source>
        <dbReference type="EMBL" id="CAF1239782.1"/>
    </source>
</evidence>
<dbReference type="Proteomes" id="UP000676336">
    <property type="component" value="Unassembled WGS sequence"/>
</dbReference>
<evidence type="ECO:0000256" key="1">
    <source>
        <dbReference type="PROSITE-ProRule" id="PRU00047"/>
    </source>
</evidence>
<dbReference type="SMART" id="SM00343">
    <property type="entry name" value="ZnF_C2HC"/>
    <property type="match status" value="2"/>
</dbReference>
<proteinExistence type="predicted"/>
<comment type="caution">
    <text evidence="3">The sequence shown here is derived from an EMBL/GenBank/DDBJ whole genome shotgun (WGS) entry which is preliminary data.</text>
</comment>
<dbReference type="InterPro" id="IPR036875">
    <property type="entry name" value="Znf_CCHC_sf"/>
</dbReference>
<evidence type="ECO:0000313" key="4">
    <source>
        <dbReference type="EMBL" id="CAF1624865.1"/>
    </source>
</evidence>
<dbReference type="OrthoDB" id="10019697at2759"/>
<evidence type="ECO:0000313" key="7">
    <source>
        <dbReference type="EMBL" id="CAF4625470.1"/>
    </source>
</evidence>
<dbReference type="Pfam" id="PF00098">
    <property type="entry name" value="zf-CCHC"/>
    <property type="match status" value="1"/>
</dbReference>
<dbReference type="Gene3D" id="4.10.60.10">
    <property type="entry name" value="Zinc finger, CCHC-type"/>
    <property type="match status" value="1"/>
</dbReference>
<dbReference type="EMBL" id="CAJOBI010106063">
    <property type="protein sequence ID" value="CAF4610710.1"/>
    <property type="molecule type" value="Genomic_DNA"/>
</dbReference>
<dbReference type="Proteomes" id="UP000663855">
    <property type="component" value="Unassembled WGS sequence"/>
</dbReference>
<evidence type="ECO:0000313" key="5">
    <source>
        <dbReference type="EMBL" id="CAF3837126.1"/>
    </source>
</evidence>
<evidence type="ECO:0000313" key="8">
    <source>
        <dbReference type="Proteomes" id="UP000663834"/>
    </source>
</evidence>
<reference evidence="3" key="1">
    <citation type="submission" date="2021-02" db="EMBL/GenBank/DDBJ databases">
        <authorList>
            <person name="Nowell W R."/>
        </authorList>
    </citation>
    <scope>NUCLEOTIDE SEQUENCE</scope>
</reference>
<dbReference type="EMBL" id="CAJOBJ010000666">
    <property type="protein sequence ID" value="CAF3837126.1"/>
    <property type="molecule type" value="Genomic_DNA"/>
</dbReference>
<organism evidence="3 8">
    <name type="scientific">Rotaria magnacalcarata</name>
    <dbReference type="NCBI Taxonomy" id="392030"/>
    <lineage>
        <taxon>Eukaryota</taxon>
        <taxon>Metazoa</taxon>
        <taxon>Spiralia</taxon>
        <taxon>Gnathifera</taxon>
        <taxon>Rotifera</taxon>
        <taxon>Eurotatoria</taxon>
        <taxon>Bdelloidea</taxon>
        <taxon>Philodinida</taxon>
        <taxon>Philodinidae</taxon>
        <taxon>Rotaria</taxon>
    </lineage>
</organism>
<keyword evidence="1" id="KW-0863">Zinc-finger</keyword>
<keyword evidence="1" id="KW-0862">Zinc</keyword>
<dbReference type="AlphaFoldDB" id="A0A814Z8Z7"/>
<dbReference type="Proteomes" id="UP000681967">
    <property type="component" value="Unassembled WGS sequence"/>
</dbReference>
<accession>A0A814Z8Z7</accession>
<evidence type="ECO:0000313" key="6">
    <source>
        <dbReference type="EMBL" id="CAF4610710.1"/>
    </source>
</evidence>
<dbReference type="EMBL" id="CAJOBH010103577">
    <property type="protein sequence ID" value="CAF4625470.1"/>
    <property type="molecule type" value="Genomic_DNA"/>
</dbReference>
<name>A0A814Z8Z7_9BILA</name>
<dbReference type="EMBL" id="CAJNOV010018841">
    <property type="protein sequence ID" value="CAF1624865.1"/>
    <property type="molecule type" value="Genomic_DNA"/>
</dbReference>
<dbReference type="EMBL" id="CAJNOW010000114">
    <property type="protein sequence ID" value="CAF1239782.1"/>
    <property type="molecule type" value="Genomic_DNA"/>
</dbReference>
<keyword evidence="1" id="KW-0479">Metal-binding</keyword>
<dbReference type="Proteomes" id="UP000681720">
    <property type="component" value="Unassembled WGS sequence"/>
</dbReference>
<dbReference type="Proteomes" id="UP000663834">
    <property type="component" value="Unassembled WGS sequence"/>
</dbReference>
<sequence length="299" mass="35755">MSLMQEIETNSMETRQLHSSQKEAIKKIAEFSGESNEIDIDEWLYDLNNLFSLMKLKDETRILETMGKLAGPALRWYQENLRSFINWNDAKRHHATEENQSVTSFYEHVIRKYRKARQCITEQQVITVLQTGVKNSLKEYLIRNEKDITKPDEWLQYARQEEYIQKRIQQQRNNFYPETINQPFFEHMLQTATIQSRLLNAKPLGQQPTTSHHYYEKQHQHTSKFNNNRTNEKQIQHLTIKSSRPSYPETEMHRSDSCLICNRKNHSTTNCFYKKNNGCFKCGQSNHRIRDCPEQHFFE</sequence>
<dbReference type="GO" id="GO:0008270">
    <property type="term" value="F:zinc ion binding"/>
    <property type="evidence" value="ECO:0007669"/>
    <property type="project" value="UniProtKB-KW"/>
</dbReference>
<dbReference type="SUPFAM" id="SSF57756">
    <property type="entry name" value="Retrovirus zinc finger-like domains"/>
    <property type="match status" value="1"/>
</dbReference>
<dbReference type="GO" id="GO:0003676">
    <property type="term" value="F:nucleic acid binding"/>
    <property type="evidence" value="ECO:0007669"/>
    <property type="project" value="InterPro"/>
</dbReference>
<protein>
    <recommendedName>
        <fullName evidence="2">CCHC-type domain-containing protein</fullName>
    </recommendedName>
</protein>